<dbReference type="InterPro" id="IPR028998">
    <property type="entry name" value="RimP_C"/>
</dbReference>
<dbReference type="HAMAP" id="MF_01077">
    <property type="entry name" value="RimP"/>
    <property type="match status" value="1"/>
</dbReference>
<dbReference type="CDD" id="cd01734">
    <property type="entry name" value="YlxS_C"/>
    <property type="match status" value="1"/>
</dbReference>
<comment type="similarity">
    <text evidence="3">Belongs to the RimP family.</text>
</comment>
<dbReference type="InterPro" id="IPR035956">
    <property type="entry name" value="RimP_N_sf"/>
</dbReference>
<dbReference type="Pfam" id="PF02576">
    <property type="entry name" value="RimP_N"/>
    <property type="match status" value="1"/>
</dbReference>
<dbReference type="Gene3D" id="3.30.300.70">
    <property type="entry name" value="RimP-like superfamily, N-terminal"/>
    <property type="match status" value="1"/>
</dbReference>
<dbReference type="Proteomes" id="UP000824093">
    <property type="component" value="Unassembled WGS sequence"/>
</dbReference>
<proteinExistence type="inferred from homology"/>
<keyword evidence="2 3" id="KW-0690">Ribosome biogenesis</keyword>
<comment type="subcellular location">
    <subcellularLocation>
        <location evidence="3">Cytoplasm</location>
    </subcellularLocation>
</comment>
<evidence type="ECO:0000256" key="2">
    <source>
        <dbReference type="ARBA" id="ARBA00022517"/>
    </source>
</evidence>
<sequence>MLLASLEERVEELLKPVIEEIGYSLYDLQYVKEGKDFYLRIYIDKEEGISLEDCEKVNNQVSDLLDEKSGIKDPYFLEVSSPGIERMIRKERHLQENIGNKIEVRLFKPLEGKKVYEGILNSFNEEMIELEEIKIPRKDIATMKTVYDWE</sequence>
<evidence type="ECO:0000256" key="3">
    <source>
        <dbReference type="HAMAP-Rule" id="MF_01077"/>
    </source>
</evidence>
<dbReference type="AlphaFoldDB" id="A0A9D1M0I8"/>
<feature type="domain" description="Ribosome maturation factor RimP N-terminal" evidence="4">
    <location>
        <begin position="13"/>
        <end position="85"/>
    </location>
</feature>
<evidence type="ECO:0000259" key="4">
    <source>
        <dbReference type="Pfam" id="PF02576"/>
    </source>
</evidence>
<reference evidence="6" key="1">
    <citation type="submission" date="2020-10" db="EMBL/GenBank/DDBJ databases">
        <authorList>
            <person name="Gilroy R."/>
        </authorList>
    </citation>
    <scope>NUCLEOTIDE SEQUENCE</scope>
    <source>
        <strain evidence="6">CHK195-15760</strain>
    </source>
</reference>
<evidence type="ECO:0000313" key="7">
    <source>
        <dbReference type="Proteomes" id="UP000824093"/>
    </source>
</evidence>
<name>A0A9D1M0I8_9FIRM</name>
<dbReference type="PANTHER" id="PTHR33867:SF1">
    <property type="entry name" value="RIBOSOME MATURATION FACTOR RIMP"/>
    <property type="match status" value="1"/>
</dbReference>
<gene>
    <name evidence="3" type="primary">rimP</name>
    <name evidence="6" type="ORF">IAB70_01705</name>
</gene>
<comment type="caution">
    <text evidence="6">The sequence shown here is derived from an EMBL/GenBank/DDBJ whole genome shotgun (WGS) entry which is preliminary data.</text>
</comment>
<dbReference type="InterPro" id="IPR028989">
    <property type="entry name" value="RimP_N"/>
</dbReference>
<dbReference type="GO" id="GO:0005829">
    <property type="term" value="C:cytosol"/>
    <property type="evidence" value="ECO:0007669"/>
    <property type="project" value="TreeGrafter"/>
</dbReference>
<feature type="domain" description="Ribosome maturation factor RimP C-terminal" evidence="5">
    <location>
        <begin position="88"/>
        <end position="147"/>
    </location>
</feature>
<dbReference type="EMBL" id="DVNH01000015">
    <property type="protein sequence ID" value="HIU51332.1"/>
    <property type="molecule type" value="Genomic_DNA"/>
</dbReference>
<keyword evidence="1 3" id="KW-0963">Cytoplasm</keyword>
<dbReference type="Gene3D" id="2.30.30.180">
    <property type="entry name" value="Ribosome maturation factor RimP, C-terminal domain"/>
    <property type="match status" value="1"/>
</dbReference>
<accession>A0A9D1M0I8</accession>
<dbReference type="GO" id="GO:0006412">
    <property type="term" value="P:translation"/>
    <property type="evidence" value="ECO:0007669"/>
    <property type="project" value="TreeGrafter"/>
</dbReference>
<dbReference type="InterPro" id="IPR003728">
    <property type="entry name" value="Ribosome_maturation_RimP"/>
</dbReference>
<organism evidence="6 7">
    <name type="scientific">Candidatus Merdicola faecigallinarum</name>
    <dbReference type="NCBI Taxonomy" id="2840862"/>
    <lineage>
        <taxon>Bacteria</taxon>
        <taxon>Bacillati</taxon>
        <taxon>Bacillota</taxon>
        <taxon>Clostridia</taxon>
        <taxon>Candidatus Merdicola</taxon>
    </lineage>
</organism>
<evidence type="ECO:0000313" key="6">
    <source>
        <dbReference type="EMBL" id="HIU51332.1"/>
    </source>
</evidence>
<dbReference type="SUPFAM" id="SSF74942">
    <property type="entry name" value="YhbC-like, C-terminal domain"/>
    <property type="match status" value="1"/>
</dbReference>
<reference evidence="6" key="2">
    <citation type="journal article" date="2021" name="PeerJ">
        <title>Extensive microbial diversity within the chicken gut microbiome revealed by metagenomics and culture.</title>
        <authorList>
            <person name="Gilroy R."/>
            <person name="Ravi A."/>
            <person name="Getino M."/>
            <person name="Pursley I."/>
            <person name="Horton D.L."/>
            <person name="Alikhan N.F."/>
            <person name="Baker D."/>
            <person name="Gharbi K."/>
            <person name="Hall N."/>
            <person name="Watson M."/>
            <person name="Adriaenssens E.M."/>
            <person name="Foster-Nyarko E."/>
            <person name="Jarju S."/>
            <person name="Secka A."/>
            <person name="Antonio M."/>
            <person name="Oren A."/>
            <person name="Chaudhuri R.R."/>
            <person name="La Ragione R."/>
            <person name="Hildebrand F."/>
            <person name="Pallen M.J."/>
        </authorList>
    </citation>
    <scope>NUCLEOTIDE SEQUENCE</scope>
    <source>
        <strain evidence="6">CHK195-15760</strain>
    </source>
</reference>
<dbReference type="FunFam" id="3.30.300.70:FF:000001">
    <property type="entry name" value="Ribosome maturation factor RimP"/>
    <property type="match status" value="1"/>
</dbReference>
<dbReference type="Pfam" id="PF17384">
    <property type="entry name" value="DUF150_C"/>
    <property type="match status" value="1"/>
</dbReference>
<dbReference type="GO" id="GO:0000028">
    <property type="term" value="P:ribosomal small subunit assembly"/>
    <property type="evidence" value="ECO:0007669"/>
    <property type="project" value="TreeGrafter"/>
</dbReference>
<dbReference type="PANTHER" id="PTHR33867">
    <property type="entry name" value="RIBOSOME MATURATION FACTOR RIMP"/>
    <property type="match status" value="1"/>
</dbReference>
<evidence type="ECO:0000259" key="5">
    <source>
        <dbReference type="Pfam" id="PF17384"/>
    </source>
</evidence>
<evidence type="ECO:0000256" key="1">
    <source>
        <dbReference type="ARBA" id="ARBA00022490"/>
    </source>
</evidence>
<comment type="function">
    <text evidence="3">Required for maturation of 30S ribosomal subunits.</text>
</comment>
<protein>
    <recommendedName>
        <fullName evidence="3">Ribosome maturation factor RimP</fullName>
    </recommendedName>
</protein>
<dbReference type="InterPro" id="IPR036847">
    <property type="entry name" value="RimP_C_sf"/>
</dbReference>
<dbReference type="SUPFAM" id="SSF75420">
    <property type="entry name" value="YhbC-like, N-terminal domain"/>
    <property type="match status" value="1"/>
</dbReference>